<evidence type="ECO:0000256" key="1">
    <source>
        <dbReference type="ARBA" id="ARBA00004141"/>
    </source>
</evidence>
<organism evidence="7">
    <name type="scientific">Soboliphyme baturini</name>
    <dbReference type="NCBI Taxonomy" id="241478"/>
    <lineage>
        <taxon>Eukaryota</taxon>
        <taxon>Metazoa</taxon>
        <taxon>Ecdysozoa</taxon>
        <taxon>Nematoda</taxon>
        <taxon>Enoplea</taxon>
        <taxon>Dorylaimia</taxon>
        <taxon>Dioctophymatida</taxon>
        <taxon>Dioctophymatoidea</taxon>
        <taxon>Soboliphymatidae</taxon>
        <taxon>Soboliphyme</taxon>
    </lineage>
</organism>
<dbReference type="InterPro" id="IPR011547">
    <property type="entry name" value="SLC26A/SulP_dom"/>
</dbReference>
<dbReference type="GO" id="GO:0055085">
    <property type="term" value="P:transmembrane transport"/>
    <property type="evidence" value="ECO:0007669"/>
    <property type="project" value="InterPro"/>
</dbReference>
<dbReference type="InterPro" id="IPR036513">
    <property type="entry name" value="STAS_dom_sf"/>
</dbReference>
<dbReference type="GO" id="GO:0016020">
    <property type="term" value="C:membrane"/>
    <property type="evidence" value="ECO:0007669"/>
    <property type="project" value="UniProtKB-SubCell"/>
</dbReference>
<dbReference type="Pfam" id="PF01740">
    <property type="entry name" value="STAS"/>
    <property type="match status" value="1"/>
</dbReference>
<dbReference type="Gene3D" id="3.30.750.24">
    <property type="entry name" value="STAS domain"/>
    <property type="match status" value="1"/>
</dbReference>
<feature type="transmembrane region" description="Helical" evidence="5">
    <location>
        <begin position="96"/>
        <end position="115"/>
    </location>
</feature>
<dbReference type="InterPro" id="IPR002645">
    <property type="entry name" value="STAS_dom"/>
</dbReference>
<dbReference type="Pfam" id="PF00916">
    <property type="entry name" value="Sulfate_transp"/>
    <property type="match status" value="1"/>
</dbReference>
<sequence length="483" mass="54912">MGFLSVYLSKQLVQGLTTGAAVLVFLSQVGPFFGINGLPKIGNPFEVFKIIIFTAMSYILDMKKNYRVAIVGYIPEGLIAPVLPKWSLFFDLISDAISISIVTYAIAVSMAKLFAEKHGYRISPNQEWFAMGLVHILSSFFACHCSSASLSRSLVQDQQGGRTQCVFAAIIIVALRGMFLQFRELPLLWKKSKIDFYIWIFSFTSVVVLDLTYGLAASICFAVMTIGTMVRMKFYRVSGLIWLCILGHTPCVWGMFLPLSCTAVLRPAARRKHYIAHHSFQVKELIGIKIYRFDSPLSFANVEVFKNELYRKTEIDPVLYKKERARKNESNVSAVRANDFGFFKFANAKHADKHEADETTQLKSQEDSVINHTDNGPLKYVIIDCSSFSYIDLSGAETLKKLHIEYGSVGITLRYEVSFRNADFMKKFLNQASSFRYTMQRYSVHTRKLLSKKKIENTETSELVLVVSERVVKRPRELRKTHV</sequence>
<dbReference type="SUPFAM" id="SSF52091">
    <property type="entry name" value="SpoIIaa-like"/>
    <property type="match status" value="1"/>
</dbReference>
<dbReference type="WBParaSite" id="SBAD_0000911501-mRNA-1">
    <property type="protein sequence ID" value="SBAD_0000911501-mRNA-1"/>
    <property type="gene ID" value="SBAD_0000911501"/>
</dbReference>
<feature type="transmembrane region" description="Helical" evidence="5">
    <location>
        <begin position="239"/>
        <end position="265"/>
    </location>
</feature>
<keyword evidence="4 5" id="KW-0472">Membrane</keyword>
<dbReference type="CDD" id="cd07042">
    <property type="entry name" value="STAS_SulP_like_sulfate_transporter"/>
    <property type="match status" value="1"/>
</dbReference>
<dbReference type="PROSITE" id="PS50801">
    <property type="entry name" value="STAS"/>
    <property type="match status" value="1"/>
</dbReference>
<feature type="transmembrane region" description="Helical" evidence="5">
    <location>
        <begin position="127"/>
        <end position="149"/>
    </location>
</feature>
<proteinExistence type="predicted"/>
<comment type="subcellular location">
    <subcellularLocation>
        <location evidence="1">Membrane</location>
        <topology evidence="1">Multi-pass membrane protein</topology>
    </subcellularLocation>
</comment>
<evidence type="ECO:0000259" key="6">
    <source>
        <dbReference type="PROSITE" id="PS50801"/>
    </source>
</evidence>
<name>A0A183IYU7_9BILA</name>
<accession>A0A183IYU7</accession>
<dbReference type="InterPro" id="IPR001902">
    <property type="entry name" value="SLC26A/SulP_fam"/>
</dbReference>
<feature type="transmembrane region" description="Helical" evidence="5">
    <location>
        <begin position="194"/>
        <end position="227"/>
    </location>
</feature>
<feature type="domain" description="STAS" evidence="6">
    <location>
        <begin position="278"/>
        <end position="413"/>
    </location>
</feature>
<keyword evidence="2 5" id="KW-0812">Transmembrane</keyword>
<feature type="transmembrane region" description="Helical" evidence="5">
    <location>
        <begin position="12"/>
        <end position="35"/>
    </location>
</feature>
<evidence type="ECO:0000256" key="3">
    <source>
        <dbReference type="ARBA" id="ARBA00022989"/>
    </source>
</evidence>
<evidence type="ECO:0000256" key="4">
    <source>
        <dbReference type="ARBA" id="ARBA00023136"/>
    </source>
</evidence>
<evidence type="ECO:0000313" key="7">
    <source>
        <dbReference type="WBParaSite" id="SBAD_0000911501-mRNA-1"/>
    </source>
</evidence>
<evidence type="ECO:0000256" key="2">
    <source>
        <dbReference type="ARBA" id="ARBA00022692"/>
    </source>
</evidence>
<dbReference type="AlphaFoldDB" id="A0A183IYU7"/>
<feature type="transmembrane region" description="Helical" evidence="5">
    <location>
        <begin position="161"/>
        <end position="182"/>
    </location>
</feature>
<evidence type="ECO:0000256" key="5">
    <source>
        <dbReference type="SAM" id="Phobius"/>
    </source>
</evidence>
<protein>
    <submittedName>
        <fullName evidence="7">STAS domain-containing protein</fullName>
    </submittedName>
</protein>
<dbReference type="PANTHER" id="PTHR11814">
    <property type="entry name" value="SULFATE TRANSPORTER"/>
    <property type="match status" value="1"/>
</dbReference>
<keyword evidence="3 5" id="KW-1133">Transmembrane helix</keyword>
<reference evidence="7" key="1">
    <citation type="submission" date="2016-06" db="UniProtKB">
        <authorList>
            <consortium name="WormBaseParasite"/>
        </authorList>
    </citation>
    <scope>IDENTIFICATION</scope>
</reference>
<feature type="transmembrane region" description="Helical" evidence="5">
    <location>
        <begin position="41"/>
        <end position="59"/>
    </location>
</feature>